<evidence type="ECO:0000313" key="6">
    <source>
        <dbReference type="Proteomes" id="UP000001882"/>
    </source>
</evidence>
<feature type="domain" description="OBG-type G" evidence="4">
    <location>
        <begin position="159"/>
        <end position="338"/>
    </location>
</feature>
<dbReference type="InterPro" id="IPR006073">
    <property type="entry name" value="GTP-bd"/>
</dbReference>
<dbReference type="AlphaFoldDB" id="D1YUJ5"/>
<dbReference type="KEGG" id="mpd:MCP_0045"/>
<reference evidence="5 6" key="1">
    <citation type="journal article" date="2007" name="Appl. Environ. Microbiol.">
        <title>Isolation of key methanogens for global methane emission from rice paddy fields: a novel isolate affiliated with the clone cluster rice cluster I.</title>
        <authorList>
            <person name="Sakai S."/>
            <person name="Imachi H."/>
            <person name="Sekiguchi Y."/>
            <person name="Ohashi A."/>
            <person name="Harada H."/>
            <person name="Kamagata Y."/>
        </authorList>
    </citation>
    <scope>NUCLEOTIDE SEQUENCE [LARGE SCALE GENOMIC DNA]</scope>
    <source>
        <strain evidence="6">DSM 17711 / JCM 13418 / NBRC 101707 / SANAE</strain>
    </source>
</reference>
<dbReference type="NCBIfam" id="TIGR00231">
    <property type="entry name" value="small_GTP"/>
    <property type="match status" value="1"/>
</dbReference>
<dbReference type="Proteomes" id="UP000001882">
    <property type="component" value="Chromosome"/>
</dbReference>
<gene>
    <name evidence="5" type="ordered locus">MCP_0045</name>
</gene>
<dbReference type="Pfam" id="PF06858">
    <property type="entry name" value="NOG1"/>
    <property type="match status" value="1"/>
</dbReference>
<evidence type="ECO:0000256" key="2">
    <source>
        <dbReference type="ARBA" id="ARBA00023134"/>
    </source>
</evidence>
<dbReference type="CDD" id="cd01897">
    <property type="entry name" value="NOG"/>
    <property type="match status" value="1"/>
</dbReference>
<dbReference type="InterPro" id="IPR005225">
    <property type="entry name" value="Small_GTP-bd"/>
</dbReference>
<reference evidence="5 6" key="2">
    <citation type="journal article" date="2008" name="Int. J. Syst. Evol. Microbiol.">
        <title>Methanocella paludicola gen. nov., sp. nov., a methane-producing archaeon, the first isolate of the lineage 'Rice Cluster I', and proposal of the new archaeal order Methanocellales ord. nov.</title>
        <authorList>
            <person name="Sakai S."/>
            <person name="Imachi H."/>
            <person name="Hanada S."/>
            <person name="Ohashi A."/>
            <person name="Harada H."/>
            <person name="Kamagata Y."/>
        </authorList>
    </citation>
    <scope>NUCLEOTIDE SEQUENCE [LARGE SCALE GENOMIC DNA]</scope>
    <source>
        <strain evidence="6">DSM 17711 / JCM 13418 / NBRC 101707 / SANAE</strain>
    </source>
</reference>
<dbReference type="InterPro" id="IPR027417">
    <property type="entry name" value="P-loop_NTPase"/>
</dbReference>
<evidence type="ECO:0000259" key="4">
    <source>
        <dbReference type="PROSITE" id="PS51710"/>
    </source>
</evidence>
<dbReference type="GO" id="GO:0005525">
    <property type="term" value="F:GTP binding"/>
    <property type="evidence" value="ECO:0007669"/>
    <property type="project" value="UniProtKB-KW"/>
</dbReference>
<dbReference type="SUPFAM" id="SSF52540">
    <property type="entry name" value="P-loop containing nucleoside triphosphate hydrolases"/>
    <property type="match status" value="1"/>
</dbReference>
<dbReference type="STRING" id="304371.MCP_0045"/>
<dbReference type="InterPro" id="IPR031167">
    <property type="entry name" value="G_OBG"/>
</dbReference>
<evidence type="ECO:0000256" key="3">
    <source>
        <dbReference type="SAM" id="MobiDB-lite"/>
    </source>
</evidence>
<protein>
    <submittedName>
        <fullName evidence="5">GTP-binding protein</fullName>
    </submittedName>
</protein>
<dbReference type="PRINTS" id="PR00326">
    <property type="entry name" value="GTP1OBG"/>
</dbReference>
<dbReference type="FunCoup" id="D1YUJ5">
    <property type="interactions" value="54"/>
</dbReference>
<dbReference type="RefSeq" id="WP_012898797.1">
    <property type="nucleotide sequence ID" value="NC_013665.1"/>
</dbReference>
<keyword evidence="2" id="KW-0342">GTP-binding</keyword>
<dbReference type="PATRIC" id="fig|304371.9.peg.49"/>
<accession>D1YUJ5</accession>
<dbReference type="InterPro" id="IPR010674">
    <property type="entry name" value="NOG1_Rossman_fold_dom"/>
</dbReference>
<dbReference type="eggNOG" id="arCOG00352">
    <property type="taxonomic scope" value="Archaea"/>
</dbReference>
<dbReference type="OrthoDB" id="147673at2157"/>
<feature type="compositionally biased region" description="Basic and acidic residues" evidence="3">
    <location>
        <begin position="315"/>
        <end position="325"/>
    </location>
</feature>
<dbReference type="InterPro" id="IPR041623">
    <property type="entry name" value="NOG1_N"/>
</dbReference>
<name>D1YUJ5_METPS</name>
<dbReference type="Gene3D" id="3.40.50.300">
    <property type="entry name" value="P-loop containing nucleotide triphosphate hydrolases"/>
    <property type="match status" value="1"/>
</dbReference>
<organism evidence="5 6">
    <name type="scientific">Methanocella paludicola (strain DSM 17711 / JCM 13418 / NBRC 101707 / SANAE)</name>
    <dbReference type="NCBI Taxonomy" id="304371"/>
    <lineage>
        <taxon>Archaea</taxon>
        <taxon>Methanobacteriati</taxon>
        <taxon>Methanobacteriota</taxon>
        <taxon>Stenosarchaea group</taxon>
        <taxon>Methanomicrobia</taxon>
        <taxon>Methanocellales</taxon>
        <taxon>Methanocellaceae</taxon>
        <taxon>Methanocella</taxon>
    </lineage>
</organism>
<evidence type="ECO:0000256" key="1">
    <source>
        <dbReference type="ARBA" id="ARBA00022741"/>
    </source>
</evidence>
<evidence type="ECO:0000313" key="5">
    <source>
        <dbReference type="EMBL" id="BAI60117.1"/>
    </source>
</evidence>
<dbReference type="PROSITE" id="PS51710">
    <property type="entry name" value="G_OBG"/>
    <property type="match status" value="1"/>
</dbReference>
<proteinExistence type="predicted"/>
<dbReference type="Pfam" id="PF17835">
    <property type="entry name" value="NOG1_N"/>
    <property type="match status" value="1"/>
</dbReference>
<dbReference type="GeneID" id="8680211"/>
<keyword evidence="1" id="KW-0547">Nucleotide-binding</keyword>
<dbReference type="EMBL" id="AP011532">
    <property type="protein sequence ID" value="BAI60117.1"/>
    <property type="molecule type" value="Genomic_DNA"/>
</dbReference>
<reference evidence="6" key="3">
    <citation type="journal article" date="2011" name="PLoS ONE">
        <title>Genome sequence of a mesophilic hydrogenotrophic methanogen Methanocella paludicola, the first cultivated representative of the order Methanocellales.</title>
        <authorList>
            <person name="Sakai S."/>
            <person name="Takaki Y."/>
            <person name="Shimamura S."/>
            <person name="Sekine M."/>
            <person name="Tajima T."/>
            <person name="Kosugi H."/>
            <person name="Ichikawa N."/>
            <person name="Tasumi E."/>
            <person name="Hiraki A.T."/>
            <person name="Shimizu A."/>
            <person name="Kato Y."/>
            <person name="Nishiko R."/>
            <person name="Mori K."/>
            <person name="Fujita N."/>
            <person name="Imachi H."/>
            <person name="Takai K."/>
        </authorList>
    </citation>
    <scope>NUCLEOTIDE SEQUENCE [LARGE SCALE GENOMIC DNA]</scope>
    <source>
        <strain evidence="6">DSM 17711 / JCM 13418 / NBRC 101707 / SANAE</strain>
    </source>
</reference>
<keyword evidence="6" id="KW-1185">Reference proteome</keyword>
<dbReference type="InParanoid" id="D1YUJ5"/>
<sequence>MMFEKVRTVPTADELLDKAYSRAARAGRGKIKEVTDREELEESMLLTSSNIITDNLRNIAGDWPSLGRMSDFYKELTDIMVGIDRLKMSLGSLDWAASKVKEISRKYVGIMRKSQDPVLVRKQAYGRISSIVYDIDKDLRFLNDARNKLKDLPDVKEEPTIVVAGYPNVGKSSFVSDITGARPEIAQYPFTTKSVTIGHFTFKRKRYQVIDTPGLLDRPLEERNDIERQAISALRHVGNVTLFIIDPSETCGYTLKEQYNLLKEVRDFIQMPVLVAANKVDIRGGDEEVEADMRMSTLKGEGVVEVRDRLVEMIEARKPEEKPEEPGVELPPSRKKKK</sequence>
<dbReference type="Gene3D" id="1.20.120.1190">
    <property type="match status" value="1"/>
</dbReference>
<dbReference type="PANTHER" id="PTHR45759">
    <property type="entry name" value="NUCLEOLAR GTP-BINDING PROTEIN 1"/>
    <property type="match status" value="1"/>
</dbReference>
<feature type="region of interest" description="Disordered" evidence="3">
    <location>
        <begin position="315"/>
        <end position="338"/>
    </location>
</feature>